<accession>A0A4R5UAA1</accession>
<dbReference type="Pfam" id="PF13704">
    <property type="entry name" value="Glyco_tranf_2_4"/>
    <property type="match status" value="1"/>
</dbReference>
<sequence length="334" mass="37947">MKSVIVVLVKNSLAYVPAFIAHHRRLVDKIILIDHNSDIYLRGLERDGIQTLRISAGFFAQDLFAAYFLKKLQLQKDFDFLFLLDIDEFLPFTSRSEVSAFLDENKHASTVRMEWRNGFASAGEQLSGKERLYFTRWRNGTPKLIYNLKRLGTVMPMMGNHNARYPILDSRVLQFRPKRKDSGLGLFHIPFLGLDGLRRKLLDFPSEPYRDKILRDLSALGIQHDPAAPDLALSDDDLMSFAANYRTKASRIQRDVNLSSFEEINFLQGLEAELAELAADLVACPVAPAPPVFLGEDALVAKLRTNRLFLHRRLSAAFSLQTDGTYAFNTPKLV</sequence>
<dbReference type="RefSeq" id="WP_133317723.1">
    <property type="nucleotide sequence ID" value="NZ_SMTL01000006.1"/>
</dbReference>
<dbReference type="OrthoDB" id="8369630at2"/>
<proteinExistence type="predicted"/>
<name>A0A4R5UAA1_9HYPH</name>
<organism evidence="1 2">
    <name type="scientific">Rhizobium deserti</name>
    <dbReference type="NCBI Taxonomy" id="2547961"/>
    <lineage>
        <taxon>Bacteria</taxon>
        <taxon>Pseudomonadati</taxon>
        <taxon>Pseudomonadota</taxon>
        <taxon>Alphaproteobacteria</taxon>
        <taxon>Hyphomicrobiales</taxon>
        <taxon>Rhizobiaceae</taxon>
        <taxon>Rhizobium/Agrobacterium group</taxon>
        <taxon>Rhizobium</taxon>
    </lineage>
</organism>
<gene>
    <name evidence="1" type="ORF">E2F50_18780</name>
</gene>
<evidence type="ECO:0000313" key="1">
    <source>
        <dbReference type="EMBL" id="TDK31722.1"/>
    </source>
</evidence>
<dbReference type="EMBL" id="SMTL01000006">
    <property type="protein sequence ID" value="TDK31722.1"/>
    <property type="molecule type" value="Genomic_DNA"/>
</dbReference>
<keyword evidence="2" id="KW-1185">Reference proteome</keyword>
<comment type="caution">
    <text evidence="1">The sequence shown here is derived from an EMBL/GenBank/DDBJ whole genome shotgun (WGS) entry which is preliminary data.</text>
</comment>
<evidence type="ECO:0000313" key="2">
    <source>
        <dbReference type="Proteomes" id="UP000295238"/>
    </source>
</evidence>
<dbReference type="AlphaFoldDB" id="A0A4R5UAA1"/>
<protein>
    <submittedName>
        <fullName evidence="1">Uncharacterized protein</fullName>
    </submittedName>
</protein>
<dbReference type="Proteomes" id="UP000295238">
    <property type="component" value="Unassembled WGS sequence"/>
</dbReference>
<reference evidence="1 2" key="1">
    <citation type="submission" date="2019-03" db="EMBL/GenBank/DDBJ databases">
        <title>Rhizobium sp. nov., an bacterium isolated from biocrust in Mu Us Desert.</title>
        <authorList>
            <person name="Lixiong L."/>
        </authorList>
    </citation>
    <scope>NUCLEOTIDE SEQUENCE [LARGE SCALE GENOMIC DNA]</scope>
    <source>
        <strain evidence="1 2">SPY-1</strain>
    </source>
</reference>